<name>A0AAD7Z4I5_DIPPU</name>
<evidence type="ECO:0000313" key="1">
    <source>
        <dbReference type="EMBL" id="KAJ9573555.1"/>
    </source>
</evidence>
<comment type="caution">
    <text evidence="1">The sequence shown here is derived from an EMBL/GenBank/DDBJ whole genome shotgun (WGS) entry which is preliminary data.</text>
</comment>
<gene>
    <name evidence="1" type="ORF">L9F63_009119</name>
</gene>
<reference evidence="1" key="2">
    <citation type="submission" date="2023-05" db="EMBL/GenBank/DDBJ databases">
        <authorList>
            <person name="Fouks B."/>
        </authorList>
    </citation>
    <scope>NUCLEOTIDE SEQUENCE</scope>
    <source>
        <strain evidence="1">Stay&amp;Tobe</strain>
        <tissue evidence="1">Testes</tissue>
    </source>
</reference>
<protein>
    <submittedName>
        <fullName evidence="1">Uncharacterized protein</fullName>
    </submittedName>
</protein>
<dbReference type="EMBL" id="JASPKZ010010696">
    <property type="protein sequence ID" value="KAJ9573555.1"/>
    <property type="molecule type" value="Genomic_DNA"/>
</dbReference>
<keyword evidence="2" id="KW-1185">Reference proteome</keyword>
<organism evidence="1 2">
    <name type="scientific">Diploptera punctata</name>
    <name type="common">Pacific beetle cockroach</name>
    <dbReference type="NCBI Taxonomy" id="6984"/>
    <lineage>
        <taxon>Eukaryota</taxon>
        <taxon>Metazoa</taxon>
        <taxon>Ecdysozoa</taxon>
        <taxon>Arthropoda</taxon>
        <taxon>Hexapoda</taxon>
        <taxon>Insecta</taxon>
        <taxon>Pterygota</taxon>
        <taxon>Neoptera</taxon>
        <taxon>Polyneoptera</taxon>
        <taxon>Dictyoptera</taxon>
        <taxon>Blattodea</taxon>
        <taxon>Blaberoidea</taxon>
        <taxon>Blaberidae</taxon>
        <taxon>Diplopterinae</taxon>
        <taxon>Diploptera</taxon>
    </lineage>
</organism>
<dbReference type="Proteomes" id="UP001233999">
    <property type="component" value="Unassembled WGS sequence"/>
</dbReference>
<accession>A0AAD7Z4I5</accession>
<proteinExistence type="predicted"/>
<sequence length="50" mass="5503">VSSIKPDTLRLAEGYVDGDHKAFLRDMCFGIMQSVNPDAFSDVDKALNSK</sequence>
<feature type="non-terminal residue" evidence="1">
    <location>
        <position position="50"/>
    </location>
</feature>
<feature type="non-terminal residue" evidence="1">
    <location>
        <position position="1"/>
    </location>
</feature>
<evidence type="ECO:0000313" key="2">
    <source>
        <dbReference type="Proteomes" id="UP001233999"/>
    </source>
</evidence>
<dbReference type="AlphaFoldDB" id="A0AAD7Z4I5"/>
<reference evidence="1" key="1">
    <citation type="journal article" date="2023" name="IScience">
        <title>Live-bearing cockroach genome reveals convergent evolutionary mechanisms linked to viviparity in insects and beyond.</title>
        <authorList>
            <person name="Fouks B."/>
            <person name="Harrison M.C."/>
            <person name="Mikhailova A.A."/>
            <person name="Marchal E."/>
            <person name="English S."/>
            <person name="Carruthers M."/>
            <person name="Jennings E.C."/>
            <person name="Chiamaka E.L."/>
            <person name="Frigard R.A."/>
            <person name="Pippel M."/>
            <person name="Attardo G.M."/>
            <person name="Benoit J.B."/>
            <person name="Bornberg-Bauer E."/>
            <person name="Tobe S.S."/>
        </authorList>
    </citation>
    <scope>NUCLEOTIDE SEQUENCE</scope>
    <source>
        <strain evidence="1">Stay&amp;Tobe</strain>
    </source>
</reference>